<accession>A0A976QRS1</accession>
<dbReference type="PANTHER" id="PTHR42695">
    <property type="entry name" value="GLUTAMINE AMIDOTRANSFERASE YLR126C-RELATED"/>
    <property type="match status" value="1"/>
</dbReference>
<gene>
    <name evidence="3" type="ORF">MACJ_000931</name>
</gene>
<evidence type="ECO:0000256" key="1">
    <source>
        <dbReference type="SAM" id="MobiDB-lite"/>
    </source>
</evidence>
<dbReference type="EMBL" id="CP056065">
    <property type="protein sequence ID" value="UKJ88487.1"/>
    <property type="molecule type" value="Genomic_DNA"/>
</dbReference>
<dbReference type="InterPro" id="IPR017926">
    <property type="entry name" value="GATASE"/>
</dbReference>
<reference evidence="3" key="1">
    <citation type="submission" date="2022-07" db="EMBL/GenBank/DDBJ databases">
        <title>Evaluation of T. orientalis genome assembly methods using nanopore sequencing and analysis of variation between genomes.</title>
        <authorList>
            <person name="Yam J."/>
            <person name="Micallef M.L."/>
            <person name="Liu M."/>
            <person name="Djordjevic S.P."/>
            <person name="Bogema D.R."/>
            <person name="Jenkins C."/>
        </authorList>
    </citation>
    <scope>NUCLEOTIDE SEQUENCE</scope>
    <source>
        <strain evidence="3">Fish Creek</strain>
    </source>
</reference>
<dbReference type="PANTHER" id="PTHR42695:SF5">
    <property type="entry name" value="GLUTAMINE AMIDOTRANSFERASE YLR126C-RELATED"/>
    <property type="match status" value="1"/>
</dbReference>
<evidence type="ECO:0000313" key="3">
    <source>
        <dbReference type="EMBL" id="UKJ88487.1"/>
    </source>
</evidence>
<dbReference type="OrthoDB" id="92161at2759"/>
<evidence type="ECO:0000259" key="2">
    <source>
        <dbReference type="Pfam" id="PF00117"/>
    </source>
</evidence>
<dbReference type="Proteomes" id="UP000244803">
    <property type="component" value="Chromosome 1"/>
</dbReference>
<dbReference type="SUPFAM" id="SSF52317">
    <property type="entry name" value="Class I glutamine amidotransferase-like"/>
    <property type="match status" value="1"/>
</dbReference>
<dbReference type="PROSITE" id="PS51273">
    <property type="entry name" value="GATASE_TYPE_1"/>
    <property type="match status" value="1"/>
</dbReference>
<organism evidence="3 4">
    <name type="scientific">Theileria orientalis</name>
    <dbReference type="NCBI Taxonomy" id="68886"/>
    <lineage>
        <taxon>Eukaryota</taxon>
        <taxon>Sar</taxon>
        <taxon>Alveolata</taxon>
        <taxon>Apicomplexa</taxon>
        <taxon>Aconoidasida</taxon>
        <taxon>Piroplasmida</taxon>
        <taxon>Theileriidae</taxon>
        <taxon>Theileria</taxon>
    </lineage>
</organism>
<dbReference type="InterPro" id="IPR029062">
    <property type="entry name" value="Class_I_gatase-like"/>
</dbReference>
<dbReference type="InterPro" id="IPR044992">
    <property type="entry name" value="ChyE-like"/>
</dbReference>
<name>A0A976QRS1_THEOR</name>
<dbReference type="GO" id="GO:0005829">
    <property type="term" value="C:cytosol"/>
    <property type="evidence" value="ECO:0007669"/>
    <property type="project" value="TreeGrafter"/>
</dbReference>
<dbReference type="Gene3D" id="3.40.50.880">
    <property type="match status" value="1"/>
</dbReference>
<feature type="region of interest" description="Disordered" evidence="1">
    <location>
        <begin position="164"/>
        <end position="205"/>
    </location>
</feature>
<evidence type="ECO:0000313" key="4">
    <source>
        <dbReference type="Proteomes" id="UP000244803"/>
    </source>
</evidence>
<dbReference type="Pfam" id="PF00117">
    <property type="entry name" value="GATase"/>
    <property type="match status" value="1"/>
</dbReference>
<protein>
    <recommendedName>
        <fullName evidence="2">Glutamine amidotransferase domain-containing protein</fullName>
    </recommendedName>
</protein>
<sequence>MKSDTLELNILIFVTCENATFKHRYAMPIKQWLSKVSETFDKKPVLNFTEVNIITSGIPKLYEIKNHHGIVISGSFSRTRDNKPWMEKLRHTIRLCYVNQIPIFGICFGFQILSQAFGSSCEPSPHGFNFGGFLHKLNDKALPFLTPFIEDFYNNDKGFRIFDSDSDPDNTNHNHHTPNHSTTNGITNNKDFLNNHSNGTNGHINDVSASEKLAPVLKKSMDTMLGAFSHNDIVTSLPNIDNIDFGDMSYTDRTELYESLSDMVPISVSSLDKVPFVGFLIGNKSKTFMAAVQLHPEFDTPSGKKFWREILTLKINQGVITAQQYEDNLRALTFSNSGYVYGKMALSLFMNGHLNPKH</sequence>
<feature type="domain" description="Glutamine amidotransferase" evidence="2">
    <location>
        <begin position="60"/>
        <end position="299"/>
    </location>
</feature>
<feature type="compositionally biased region" description="Polar residues" evidence="1">
    <location>
        <begin position="185"/>
        <end position="203"/>
    </location>
</feature>
<dbReference type="AlphaFoldDB" id="A0A976QRS1"/>
<proteinExistence type="predicted"/>